<gene>
    <name evidence="2" type="ORF">GZH47_32185</name>
</gene>
<dbReference type="KEGG" id="prz:GZH47_32185"/>
<proteinExistence type="predicted"/>
<geneLocation type="plasmid" evidence="2 3">
    <name>unnamed1</name>
</geneLocation>
<evidence type="ECO:0000313" key="3">
    <source>
        <dbReference type="Proteomes" id="UP000479114"/>
    </source>
</evidence>
<dbReference type="GO" id="GO:0032259">
    <property type="term" value="P:methylation"/>
    <property type="evidence" value="ECO:0007669"/>
    <property type="project" value="UniProtKB-KW"/>
</dbReference>
<dbReference type="InterPro" id="IPR046076">
    <property type="entry name" value="DUF6094"/>
</dbReference>
<keyword evidence="2" id="KW-0489">Methyltransferase</keyword>
<dbReference type="InterPro" id="IPR002052">
    <property type="entry name" value="DNA_methylase_N6_adenine_CS"/>
</dbReference>
<dbReference type="Gene3D" id="3.40.50.150">
    <property type="entry name" value="Vaccinia Virus protein VP39"/>
    <property type="match status" value="1"/>
</dbReference>
<dbReference type="AlphaFoldDB" id="A0A6C0PAG9"/>
<accession>A0A6C0PAG9</accession>
<dbReference type="InterPro" id="IPR029063">
    <property type="entry name" value="SAM-dependent_MTases_sf"/>
</dbReference>
<protein>
    <submittedName>
        <fullName evidence="2">SAM-dependent methyltransferase</fullName>
    </submittedName>
</protein>
<dbReference type="GO" id="GO:0003676">
    <property type="term" value="F:nucleic acid binding"/>
    <property type="evidence" value="ECO:0007669"/>
    <property type="project" value="InterPro"/>
</dbReference>
<reference evidence="2 3" key="1">
    <citation type="submission" date="2020-02" db="EMBL/GenBank/DDBJ databases">
        <title>Paenibacillus sp. nov., isolated from rhizosphere soil of tomato.</title>
        <authorList>
            <person name="Weon H.-Y."/>
            <person name="Lee S.A."/>
        </authorList>
    </citation>
    <scope>NUCLEOTIDE SEQUENCE [LARGE SCALE GENOMIC DNA]</scope>
    <source>
        <strain evidence="2 3">14171R-81</strain>
        <plasmid evidence="2 3">unnamed1</plasmid>
    </source>
</reference>
<feature type="domain" description="DUF6094" evidence="1">
    <location>
        <begin position="14"/>
        <end position="193"/>
    </location>
</feature>
<dbReference type="SUPFAM" id="SSF53335">
    <property type="entry name" value="S-adenosyl-L-methionine-dependent methyltransferases"/>
    <property type="match status" value="1"/>
</dbReference>
<dbReference type="PROSITE" id="PS00092">
    <property type="entry name" value="N6_MTASE"/>
    <property type="match status" value="1"/>
</dbReference>
<keyword evidence="2" id="KW-0614">Plasmid</keyword>
<evidence type="ECO:0000259" key="1">
    <source>
        <dbReference type="Pfam" id="PF19587"/>
    </source>
</evidence>
<keyword evidence="3" id="KW-1185">Reference proteome</keyword>
<dbReference type="Pfam" id="PF19587">
    <property type="entry name" value="DUF6094"/>
    <property type="match status" value="1"/>
</dbReference>
<organism evidence="2 3">
    <name type="scientific">Paenibacillus rhizovicinus</name>
    <dbReference type="NCBI Taxonomy" id="2704463"/>
    <lineage>
        <taxon>Bacteria</taxon>
        <taxon>Bacillati</taxon>
        <taxon>Bacillota</taxon>
        <taxon>Bacilli</taxon>
        <taxon>Bacillales</taxon>
        <taxon>Paenibacillaceae</taxon>
        <taxon>Paenibacillus</taxon>
    </lineage>
</organism>
<name>A0A6C0PAG9_9BACL</name>
<evidence type="ECO:0000313" key="2">
    <source>
        <dbReference type="EMBL" id="QHW35547.1"/>
    </source>
</evidence>
<keyword evidence="2" id="KW-0808">Transferase</keyword>
<dbReference type="Proteomes" id="UP000479114">
    <property type="component" value="Plasmid unnamed1"/>
</dbReference>
<dbReference type="GO" id="GO:0008168">
    <property type="term" value="F:methyltransferase activity"/>
    <property type="evidence" value="ECO:0007669"/>
    <property type="project" value="UniProtKB-KW"/>
</dbReference>
<dbReference type="EMBL" id="CP048287">
    <property type="protein sequence ID" value="QHW35547.1"/>
    <property type="molecule type" value="Genomic_DNA"/>
</dbReference>
<sequence length="348" mass="39891">MSADNMKGMFDRIIRNKVRMGNFETTDQDMLSIRSLLQFPAGPFSVADFCAGSGHPLELLLEESSGVGFAIEPNEQKYLELRSRIPFALFGGYEQCRISRDTFRLMYLNPPYDTDSETVDAKVERKEKRFLRHLMQYVAVDGILVYNIPRGRMTKDIVAMLVSNLDDIHVFQSHDDTYHQVYAIGRKRKEKFHDRDAVQRILDLMEEGSSLERLPIQGEPLFKVLAGNVNPKYFRSSHMDVDQVCEVSVNSQLTKRGMEWTTPKKPAARLQPLLPDKEMHRVLRMASGRLNGKVGRGPMLHVLKGIVKKEISQTVLEQRNETIITDTEIFKITFKTVDRLGIIRTLQG</sequence>